<dbReference type="SUPFAM" id="SSF82171">
    <property type="entry name" value="DPP6 N-terminal domain-like"/>
    <property type="match status" value="1"/>
</dbReference>
<dbReference type="Pfam" id="PF21101">
    <property type="entry name" value="YqgU"/>
    <property type="match status" value="1"/>
</dbReference>
<dbReference type="RefSeq" id="WP_406581813.1">
    <property type="nucleotide sequence ID" value="NZ_JBJHQH010000013.1"/>
</dbReference>
<dbReference type="PROSITE" id="PS51257">
    <property type="entry name" value="PROKAR_LIPOPROTEIN"/>
    <property type="match status" value="1"/>
</dbReference>
<keyword evidence="4" id="KW-1185">Reference proteome</keyword>
<dbReference type="Proteomes" id="UP001623041">
    <property type="component" value="Unassembled WGS sequence"/>
</dbReference>
<dbReference type="InterPro" id="IPR048421">
    <property type="entry name" value="YqgU_beta-prop"/>
</dbReference>
<sequence length="382" mass="43521">MIKLNKLKRTNCVFFILMFILSTLLLGACTNKEQPKHKIPAKNEKPKAPVAALGNEWKLPISIPKSEGEFSRLAGWLSDTELLYITNLEQTSSVFRYNLLSGKSELLYRCGSPIVTVQISPTRKFLLIHSSPSSYEGLVTIIDSKGTELSKESFASYELVFEWNPYNESEVLVSKFDEDWNFQLFLLDINNAKTTEIYLPQPFVKWMDESEAAFLNWDESNPSLYAPLVVKGLDNGMEKTVLPSAIQFSAFRGLLMAVTVNEQDKKMADYSFFDHEIKKLFTFSIPQLTKFSDWLVPFYDYNVQMGQFITFSPLKSGEADSYSEGFQLLTFDLKKGSSKLIMEGLQNEPINFSPTGKAILYGNQFEKMIDINAKKIYDAIKE</sequence>
<comment type="caution">
    <text evidence="3">The sequence shown here is derived from an EMBL/GenBank/DDBJ whole genome shotgun (WGS) entry which is preliminary data.</text>
</comment>
<gene>
    <name evidence="3" type="ORF">ACJEBI_17605</name>
</gene>
<accession>A0ABW8RLH3</accession>
<organism evidence="3 4">
    <name type="scientific">Bacillus salipaludis</name>
    <dbReference type="NCBI Taxonomy" id="2547811"/>
    <lineage>
        <taxon>Bacteria</taxon>
        <taxon>Bacillati</taxon>
        <taxon>Bacillota</taxon>
        <taxon>Bacilli</taxon>
        <taxon>Bacillales</taxon>
        <taxon>Bacillaceae</taxon>
        <taxon>Bacillus</taxon>
    </lineage>
</organism>
<keyword evidence="1" id="KW-0732">Signal</keyword>
<feature type="signal peptide" evidence="1">
    <location>
        <begin position="1"/>
        <end position="27"/>
    </location>
</feature>
<evidence type="ECO:0000259" key="2">
    <source>
        <dbReference type="Pfam" id="PF21101"/>
    </source>
</evidence>
<proteinExistence type="predicted"/>
<dbReference type="EMBL" id="JBJHQH010000013">
    <property type="protein sequence ID" value="MFK9093284.1"/>
    <property type="molecule type" value="Genomic_DNA"/>
</dbReference>
<evidence type="ECO:0000313" key="4">
    <source>
        <dbReference type="Proteomes" id="UP001623041"/>
    </source>
</evidence>
<evidence type="ECO:0000256" key="1">
    <source>
        <dbReference type="SAM" id="SignalP"/>
    </source>
</evidence>
<protein>
    <recommendedName>
        <fullName evidence="2">YqgU-like 6-bladed beta-propeller domain-containing protein</fullName>
    </recommendedName>
</protein>
<reference evidence="3 4" key="1">
    <citation type="submission" date="2024-11" db="EMBL/GenBank/DDBJ databases">
        <authorList>
            <person name="Lucas J.A."/>
        </authorList>
    </citation>
    <scope>NUCLEOTIDE SEQUENCE [LARGE SCALE GENOMIC DNA]</scope>
    <source>
        <strain evidence="3 4">Z 5.4</strain>
    </source>
</reference>
<name>A0ABW8RLH3_9BACI</name>
<feature type="chain" id="PRO_5045852995" description="YqgU-like 6-bladed beta-propeller domain-containing protein" evidence="1">
    <location>
        <begin position="28"/>
        <end position="382"/>
    </location>
</feature>
<evidence type="ECO:0000313" key="3">
    <source>
        <dbReference type="EMBL" id="MFK9093284.1"/>
    </source>
</evidence>
<feature type="domain" description="YqgU-like 6-bladed beta-propeller" evidence="2">
    <location>
        <begin position="98"/>
        <end position="362"/>
    </location>
</feature>